<feature type="region of interest" description="Disordered" evidence="1">
    <location>
        <begin position="1"/>
        <end position="30"/>
    </location>
</feature>
<proteinExistence type="predicted"/>
<dbReference type="EMBL" id="NISK01000003">
    <property type="protein sequence ID" value="OWQ95709.1"/>
    <property type="molecule type" value="Genomic_DNA"/>
</dbReference>
<name>A0A246JRV2_9SPHN</name>
<organism evidence="2 3">
    <name type="scientific">Sphingopyxis bauzanensis</name>
    <dbReference type="NCBI Taxonomy" id="651663"/>
    <lineage>
        <taxon>Bacteria</taxon>
        <taxon>Pseudomonadati</taxon>
        <taxon>Pseudomonadota</taxon>
        <taxon>Alphaproteobacteria</taxon>
        <taxon>Sphingomonadales</taxon>
        <taxon>Sphingomonadaceae</taxon>
        <taxon>Sphingopyxis</taxon>
    </lineage>
</organism>
<sequence>MGIERGWITHGGGKRPVAPDTPVEVRHRSGEESGSYMAHYGNDARACCWAWKHVGDPGDIVAYRVLPATPKES</sequence>
<accession>A0A246JRV2</accession>
<reference evidence="2 3" key="1">
    <citation type="journal article" date="2010" name="Int. J. Syst. Evol. Microbiol.">
        <title>Sphingopyxis bauzanensis sp. nov., a psychrophilic bacterium isolated from soil.</title>
        <authorList>
            <person name="Zhang D.C."/>
            <person name="Liu H.C."/>
            <person name="Xin Y.H."/>
            <person name="Zhou Y.G."/>
            <person name="Schinner F."/>
            <person name="Margesin R."/>
        </authorList>
    </citation>
    <scope>NUCLEOTIDE SEQUENCE [LARGE SCALE GENOMIC DNA]</scope>
    <source>
        <strain evidence="2 3">DSM 22271</strain>
    </source>
</reference>
<dbReference type="Proteomes" id="UP000197361">
    <property type="component" value="Unassembled WGS sequence"/>
</dbReference>
<evidence type="ECO:0000313" key="2">
    <source>
        <dbReference type="EMBL" id="OWQ95709.1"/>
    </source>
</evidence>
<evidence type="ECO:0000256" key="1">
    <source>
        <dbReference type="SAM" id="MobiDB-lite"/>
    </source>
</evidence>
<comment type="caution">
    <text evidence="2">The sequence shown here is derived from an EMBL/GenBank/DDBJ whole genome shotgun (WGS) entry which is preliminary data.</text>
</comment>
<evidence type="ECO:0000313" key="3">
    <source>
        <dbReference type="Proteomes" id="UP000197361"/>
    </source>
</evidence>
<dbReference type="OrthoDB" id="7867138at2"/>
<keyword evidence="3" id="KW-1185">Reference proteome</keyword>
<dbReference type="AlphaFoldDB" id="A0A246JRV2"/>
<protein>
    <submittedName>
        <fullName evidence="2">Uncharacterized protein</fullName>
    </submittedName>
</protein>
<dbReference type="RefSeq" id="WP_088441811.1">
    <property type="nucleotide sequence ID" value="NZ_BMMC01000002.1"/>
</dbReference>
<gene>
    <name evidence="2" type="ORF">CDQ92_13060</name>
</gene>